<reference evidence="1 2" key="1">
    <citation type="journal article" date="2020" name="ISME J.">
        <title>Uncovering the hidden diversity of litter-decomposition mechanisms in mushroom-forming fungi.</title>
        <authorList>
            <person name="Floudas D."/>
            <person name="Bentzer J."/>
            <person name="Ahren D."/>
            <person name="Johansson T."/>
            <person name="Persson P."/>
            <person name="Tunlid A."/>
        </authorList>
    </citation>
    <scope>NUCLEOTIDE SEQUENCE [LARGE SCALE GENOMIC DNA]</scope>
    <source>
        <strain evidence="1 2">CBS 146.42</strain>
    </source>
</reference>
<gene>
    <name evidence="1" type="ORF">D9756_002177</name>
</gene>
<protein>
    <recommendedName>
        <fullName evidence="3">F-box domain-containing protein</fullName>
    </recommendedName>
</protein>
<dbReference type="AlphaFoldDB" id="A0A8H5LM43"/>
<dbReference type="CDD" id="cd09917">
    <property type="entry name" value="F-box_SF"/>
    <property type="match status" value="1"/>
</dbReference>
<name>A0A8H5LM43_9AGAR</name>
<evidence type="ECO:0000313" key="1">
    <source>
        <dbReference type="EMBL" id="KAF5362183.1"/>
    </source>
</evidence>
<dbReference type="SUPFAM" id="SSF52047">
    <property type="entry name" value="RNI-like"/>
    <property type="match status" value="1"/>
</dbReference>
<evidence type="ECO:0000313" key="2">
    <source>
        <dbReference type="Proteomes" id="UP000559027"/>
    </source>
</evidence>
<organism evidence="1 2">
    <name type="scientific">Leucocoprinus leucothites</name>
    <dbReference type="NCBI Taxonomy" id="201217"/>
    <lineage>
        <taxon>Eukaryota</taxon>
        <taxon>Fungi</taxon>
        <taxon>Dikarya</taxon>
        <taxon>Basidiomycota</taxon>
        <taxon>Agaricomycotina</taxon>
        <taxon>Agaricomycetes</taxon>
        <taxon>Agaricomycetidae</taxon>
        <taxon>Agaricales</taxon>
        <taxon>Agaricineae</taxon>
        <taxon>Agaricaceae</taxon>
        <taxon>Leucocoprinus</taxon>
    </lineage>
</organism>
<sequence>MSSSAPQQSPDFPPELLELIFSYLLADFELELIHACTLVSRAFHNAAQCFLYTHASFRHPRYCQLNTAGFLRFRNTVTAQRYGETIQSLSYSLNPQYLVDLLPHLTRLRSLNMSALHEDYHILTRRQPGQLVNALRNVFAQPNFRALKISGYYIEDGFNTLNYLLKDARWLEQLALSQLKVIRHYPKEPTASKGHDQIHLKSLSIGFPFPPRRDDPQHWSARTLTGYWLADYFGLRLSAVSLKRLEDLTVVNGGIFEMRRLIGAVGPALRRLKLEGNVHVDSVQMPRRLNGVVFDDWIKMKSYSRLTSLSLDFRGNVYGEDYKDMKLMLRWLTNIVAPALPQRMPKLQNLLLKFRIHTLRIKPHVCRKNYRCREDDPRDGLGYWSRLGLMLNRCDDLEMLRIEIDSVSYYGLSISKRSEFTRMIEGAVLNNGLPYAGYRVEVDLRDSLDTSPV</sequence>
<dbReference type="Proteomes" id="UP000559027">
    <property type="component" value="Unassembled WGS sequence"/>
</dbReference>
<accession>A0A8H5LM43</accession>
<dbReference type="OrthoDB" id="10459061at2759"/>
<comment type="caution">
    <text evidence="1">The sequence shown here is derived from an EMBL/GenBank/DDBJ whole genome shotgun (WGS) entry which is preliminary data.</text>
</comment>
<dbReference type="EMBL" id="JAACJO010000002">
    <property type="protein sequence ID" value="KAF5362183.1"/>
    <property type="molecule type" value="Genomic_DNA"/>
</dbReference>
<evidence type="ECO:0008006" key="3">
    <source>
        <dbReference type="Google" id="ProtNLM"/>
    </source>
</evidence>
<keyword evidence="2" id="KW-1185">Reference proteome</keyword>
<proteinExistence type="predicted"/>